<gene>
    <name evidence="7" type="ORF">RNJ44_03945</name>
</gene>
<proteinExistence type="inferred from homology"/>
<dbReference type="InterPro" id="IPR029044">
    <property type="entry name" value="Nucleotide-diphossugar_trans"/>
</dbReference>
<comment type="similarity">
    <text evidence="2">Belongs to the glycosyltransferase 15 family.</text>
</comment>
<keyword evidence="3" id="KW-0328">Glycosyltransferase</keyword>
<dbReference type="PANTHER" id="PTHR31121:SF8">
    <property type="entry name" value="GLYCOLIPID 2-ALPHA-MANNOSYLTRANSFERASE-RELATED"/>
    <property type="match status" value="1"/>
</dbReference>
<evidence type="ECO:0000256" key="1">
    <source>
        <dbReference type="ARBA" id="ARBA00004606"/>
    </source>
</evidence>
<reference evidence="7 8" key="1">
    <citation type="submission" date="2024-05" db="EMBL/GenBank/DDBJ databases">
        <title>Long read based assembly of the Candida bracarensis genome reveals expanded adhesin content.</title>
        <authorList>
            <person name="Marcet-Houben M."/>
            <person name="Ksiezopolska E."/>
            <person name="Gabaldon T."/>
        </authorList>
    </citation>
    <scope>NUCLEOTIDE SEQUENCE [LARGE SCALE GENOMIC DNA]</scope>
    <source>
        <strain evidence="7 8">CBM6</strain>
    </source>
</reference>
<dbReference type="SUPFAM" id="SSF53448">
    <property type="entry name" value="Nucleotide-diphospho-sugar transferases"/>
    <property type="match status" value="1"/>
</dbReference>
<keyword evidence="4" id="KW-0808">Transferase</keyword>
<dbReference type="Gene3D" id="3.90.550.10">
    <property type="entry name" value="Spore Coat Polysaccharide Biosynthesis Protein SpsA, Chain A"/>
    <property type="match status" value="1"/>
</dbReference>
<protein>
    <submittedName>
        <fullName evidence="7">Glycolipid 2-alpha-mannosyltransferase</fullName>
    </submittedName>
</protein>
<dbReference type="InterPro" id="IPR002685">
    <property type="entry name" value="Glyco_trans_15"/>
</dbReference>
<name>A0ABR4NYC7_9SACH</name>
<evidence type="ECO:0000313" key="8">
    <source>
        <dbReference type="Proteomes" id="UP001623330"/>
    </source>
</evidence>
<keyword evidence="8" id="KW-1185">Reference proteome</keyword>
<dbReference type="Proteomes" id="UP001623330">
    <property type="component" value="Unassembled WGS sequence"/>
</dbReference>
<dbReference type="PANTHER" id="PTHR31121">
    <property type="entry name" value="ALPHA-1,2 MANNOSYLTRANSFERASE KTR1"/>
    <property type="match status" value="1"/>
</dbReference>
<evidence type="ECO:0000256" key="2">
    <source>
        <dbReference type="ARBA" id="ARBA00007677"/>
    </source>
</evidence>
<evidence type="ECO:0000256" key="5">
    <source>
        <dbReference type="ARBA" id="ARBA00022968"/>
    </source>
</evidence>
<accession>A0ABR4NYC7</accession>
<evidence type="ECO:0000256" key="3">
    <source>
        <dbReference type="ARBA" id="ARBA00022676"/>
    </source>
</evidence>
<dbReference type="EMBL" id="JBEVYD010000004">
    <property type="protein sequence ID" value="KAL3233905.1"/>
    <property type="molecule type" value="Genomic_DNA"/>
</dbReference>
<keyword evidence="5" id="KW-0735">Signal-anchor</keyword>
<comment type="subcellular location">
    <subcellularLocation>
        <location evidence="1">Membrane</location>
        <topology evidence="1">Single-pass type II membrane protein</topology>
    </subcellularLocation>
</comment>
<evidence type="ECO:0000313" key="7">
    <source>
        <dbReference type="EMBL" id="KAL3233905.1"/>
    </source>
</evidence>
<sequence>MAIFLSRRLIRTLVFSVISLVILLALLNSHKSTAAYVPTPFRVVNVGSFGMGYGSSATDEEIDELVSDNLTTLDKEAEETRKKAEKAAAAGEKKDPNEETEGSKALEEAAVDAAGKPVEMSLMDFLKPTFAKAGSKPKAAFVTLARNSNLQGLIGSIKKMESRFNHKYNYPWVFLNEVEFSDEFKNTVKSLCSGPVSFGLIPEEQWSYPEWVDLDEAAAGRKKLADNNVIYGDSESYRHMCRYQSGFFWRHPLLDDYDWYWRVEPDTRITCDIPYDPFQYMQDNQKAYGFTITIHEYEATIKTLWKTTKDFLKGHKDYIVEDNLSKFISEDDLETYNLCHFWSNFEIASLNLWRSPQYKAYFEYLDKSGNFFYERWGDAPVHSIAAALFLPRSAIHYFNDIGYYHPPYHNCPIDADLHAERNCECEAKSDFTFRGYACGRQYFDAQKLERPANWKEYSN</sequence>
<feature type="region of interest" description="Disordered" evidence="6">
    <location>
        <begin position="76"/>
        <end position="104"/>
    </location>
</feature>
<evidence type="ECO:0000256" key="6">
    <source>
        <dbReference type="SAM" id="MobiDB-lite"/>
    </source>
</evidence>
<dbReference type="Pfam" id="PF01793">
    <property type="entry name" value="Glyco_transf_15"/>
    <property type="match status" value="1"/>
</dbReference>
<organism evidence="7 8">
    <name type="scientific">Nakaseomyces bracarensis</name>
    <dbReference type="NCBI Taxonomy" id="273131"/>
    <lineage>
        <taxon>Eukaryota</taxon>
        <taxon>Fungi</taxon>
        <taxon>Dikarya</taxon>
        <taxon>Ascomycota</taxon>
        <taxon>Saccharomycotina</taxon>
        <taxon>Saccharomycetes</taxon>
        <taxon>Saccharomycetales</taxon>
        <taxon>Saccharomycetaceae</taxon>
        <taxon>Nakaseomyces</taxon>
    </lineage>
</organism>
<keyword evidence="5" id="KW-0812">Transmembrane</keyword>
<evidence type="ECO:0000256" key="4">
    <source>
        <dbReference type="ARBA" id="ARBA00022679"/>
    </source>
</evidence>
<comment type="caution">
    <text evidence="7">The sequence shown here is derived from an EMBL/GenBank/DDBJ whole genome shotgun (WGS) entry which is preliminary data.</text>
</comment>